<proteinExistence type="predicted"/>
<keyword evidence="2" id="KW-0812">Transmembrane</keyword>
<keyword evidence="2" id="KW-1133">Transmembrane helix</keyword>
<reference evidence="3 4" key="1">
    <citation type="submission" date="2022-10" db="EMBL/GenBank/DDBJ databases">
        <title>Genomic of Burkholderia cepacia PN-1.</title>
        <authorList>
            <person name="Yang Y."/>
            <person name="Guan H."/>
            <person name="Huang J."/>
        </authorList>
    </citation>
    <scope>NUCLEOTIDE SEQUENCE [LARGE SCALE GENOMIC DNA]</scope>
    <source>
        <strain evidence="3 4">PN-1</strain>
    </source>
</reference>
<evidence type="ECO:0000256" key="2">
    <source>
        <dbReference type="SAM" id="Phobius"/>
    </source>
</evidence>
<keyword evidence="1" id="KW-0175">Coiled coil</keyword>
<accession>A0ABZ3DMN0</accession>
<dbReference type="Proteomes" id="UP001448498">
    <property type="component" value="Chromosome 3"/>
</dbReference>
<evidence type="ECO:0000313" key="4">
    <source>
        <dbReference type="Proteomes" id="UP001448498"/>
    </source>
</evidence>
<keyword evidence="4" id="KW-1185">Reference proteome</keyword>
<evidence type="ECO:0000256" key="1">
    <source>
        <dbReference type="SAM" id="Coils"/>
    </source>
</evidence>
<protein>
    <submittedName>
        <fullName evidence="3">Uncharacterized protein</fullName>
    </submittedName>
</protein>
<name>A0ABZ3DMN0_9BURK</name>
<feature type="coiled-coil region" evidence="1">
    <location>
        <begin position="107"/>
        <end position="190"/>
    </location>
</feature>
<dbReference type="EMBL" id="CP109822">
    <property type="protein sequence ID" value="XAE50374.1"/>
    <property type="molecule type" value="Genomic_DNA"/>
</dbReference>
<sequence>MEMDGGKQEFLGPVGDVAGRDVVNHNYGQGRLLTKVERADLNKLVRQLEIEFGTPGWQTWKFLHRTIGVETVETMCLVHRDPAETILGLLLELAKLQQPNPGQKPPATTLAVQLKSKEVELAELEARFQKQGEAMQALRSALARAERKPVKIFEGAFRPTDFEDELKKRLETSQGRNRELTAAINNANHRLVAGRRNLIVLAVALMVAMTCGAVIWRSANKLAKTVQFYESKQCMYSGTPYAVGSVIDNAEAPDIECVAGVGDGLPSWRQIRSSQRR</sequence>
<dbReference type="RefSeq" id="WP_342705057.1">
    <property type="nucleotide sequence ID" value="NZ_CP109822.1"/>
</dbReference>
<feature type="transmembrane region" description="Helical" evidence="2">
    <location>
        <begin position="198"/>
        <end position="216"/>
    </location>
</feature>
<evidence type="ECO:0000313" key="3">
    <source>
        <dbReference type="EMBL" id="XAE50374.1"/>
    </source>
</evidence>
<keyword evidence="2" id="KW-0472">Membrane</keyword>
<gene>
    <name evidence="3" type="ORF">OHZ10_28200</name>
</gene>
<organism evidence="3 4">
    <name type="scientific">Burkholderia arboris</name>
    <dbReference type="NCBI Taxonomy" id="488730"/>
    <lineage>
        <taxon>Bacteria</taxon>
        <taxon>Pseudomonadati</taxon>
        <taxon>Pseudomonadota</taxon>
        <taxon>Betaproteobacteria</taxon>
        <taxon>Burkholderiales</taxon>
        <taxon>Burkholderiaceae</taxon>
        <taxon>Burkholderia</taxon>
        <taxon>Burkholderia cepacia complex</taxon>
    </lineage>
</organism>